<proteinExistence type="predicted"/>
<dbReference type="InterPro" id="IPR005243">
    <property type="entry name" value="THIRX-like_proc"/>
</dbReference>
<dbReference type="InterPro" id="IPR012336">
    <property type="entry name" value="Thioredoxin-like_fold"/>
</dbReference>
<dbReference type="EMBL" id="LBQB01000001">
    <property type="protein sequence ID" value="KKP70118.1"/>
    <property type="molecule type" value="Genomic_DNA"/>
</dbReference>
<evidence type="ECO:0000313" key="2">
    <source>
        <dbReference type="EMBL" id="KKP70118.1"/>
    </source>
</evidence>
<dbReference type="AlphaFoldDB" id="A0A0G0BL30"/>
<name>A0A0G0BL30_UNCC3</name>
<reference evidence="2 3" key="1">
    <citation type="journal article" date="2015" name="Nature">
        <title>rRNA introns, odd ribosomes, and small enigmatic genomes across a large radiation of phyla.</title>
        <authorList>
            <person name="Brown C.T."/>
            <person name="Hug L.A."/>
            <person name="Thomas B.C."/>
            <person name="Sharon I."/>
            <person name="Castelle C.J."/>
            <person name="Singh A."/>
            <person name="Wilkins M.J."/>
            <person name="Williams K.H."/>
            <person name="Banfield J.F."/>
        </authorList>
    </citation>
    <scope>NUCLEOTIDE SEQUENCE [LARGE SCALE GENOMIC DNA]</scope>
</reference>
<accession>A0A0G0BL30</accession>
<comment type="caution">
    <text evidence="2">The sequence shown here is derived from an EMBL/GenBank/DDBJ whole genome shotgun (WGS) entry which is preliminary data.</text>
</comment>
<dbReference type="PANTHER" id="PTHR36450">
    <property type="entry name" value="THIOREDOXIN"/>
    <property type="match status" value="1"/>
</dbReference>
<dbReference type="NCBIfam" id="TIGR00412">
    <property type="entry name" value="redox_disulf_2"/>
    <property type="match status" value="1"/>
</dbReference>
<evidence type="ECO:0000313" key="3">
    <source>
        <dbReference type="Proteomes" id="UP000034581"/>
    </source>
</evidence>
<dbReference type="Pfam" id="PF10865">
    <property type="entry name" value="DUF2703"/>
    <property type="match status" value="1"/>
</dbReference>
<evidence type="ECO:0000259" key="1">
    <source>
        <dbReference type="Pfam" id="PF13192"/>
    </source>
</evidence>
<feature type="domain" description="Thioredoxin-like fold" evidence="1">
    <location>
        <begin position="140"/>
        <end position="216"/>
    </location>
</feature>
<organism evidence="2 3">
    <name type="scientific">candidate division CPR3 bacterium GW2011_GWF2_35_18</name>
    <dbReference type="NCBI Taxonomy" id="1618350"/>
    <lineage>
        <taxon>Bacteria</taxon>
        <taxon>Bacteria division CPR3</taxon>
    </lineage>
</organism>
<dbReference type="SUPFAM" id="SSF52833">
    <property type="entry name" value="Thioredoxin-like"/>
    <property type="match status" value="1"/>
</dbReference>
<dbReference type="Proteomes" id="UP000034581">
    <property type="component" value="Unassembled WGS sequence"/>
</dbReference>
<protein>
    <recommendedName>
        <fullName evidence="1">Thioredoxin-like fold domain-containing protein</fullName>
    </recommendedName>
</protein>
<dbReference type="STRING" id="1618350.UR67_C0001G0027"/>
<sequence length="236" mass="26132">MKKLSIEWKHFDKDGATCKRCSQTGDNLNAVIKKLKDEYALKELEIEFQETKLPDSRMAESNQILIDGILLENLIPNTTTGVNYCDSCSDLIDDPKGCNCRTVNQGKNVYEEIPTNLVKQAIMNRLSNIADNNVNERKKMNIQVIGSGCPTCKKLYEITQKAVAEMNMVNNVEYISGESGIQKIIELGAMSSPLLIVNGKIAMEGFNPDIEEIKQAIISGTTKTEKVKCSCGGNCQ</sequence>
<dbReference type="InterPro" id="IPR036249">
    <property type="entry name" value="Thioredoxin-like_sf"/>
</dbReference>
<gene>
    <name evidence="2" type="ORF">UR67_C0001G0027</name>
</gene>
<dbReference type="InterPro" id="IPR021219">
    <property type="entry name" value="DUF2703"/>
</dbReference>
<dbReference type="Gene3D" id="3.40.30.10">
    <property type="entry name" value="Glutaredoxin"/>
    <property type="match status" value="1"/>
</dbReference>
<dbReference type="PANTHER" id="PTHR36450:SF1">
    <property type="entry name" value="THIOREDOXIN"/>
    <property type="match status" value="1"/>
</dbReference>
<dbReference type="Pfam" id="PF13192">
    <property type="entry name" value="Thioredoxin_3"/>
    <property type="match status" value="1"/>
</dbReference>